<dbReference type="EMBL" id="JAINUY010000049">
    <property type="protein sequence ID" value="MBZ4037864.1"/>
    <property type="molecule type" value="Genomic_DNA"/>
</dbReference>
<name>A0A9X1HH22_9FLAO</name>
<gene>
    <name evidence="2" type="ORF">K6T82_24175</name>
</gene>
<keyword evidence="3" id="KW-1185">Reference proteome</keyword>
<protein>
    <recommendedName>
        <fullName evidence="1">DUF7839 domain-containing protein</fullName>
    </recommendedName>
</protein>
<feature type="non-terminal residue" evidence="2">
    <location>
        <position position="1"/>
    </location>
</feature>
<comment type="caution">
    <text evidence="2">The sequence shown here is derived from an EMBL/GenBank/DDBJ whole genome shotgun (WGS) entry which is preliminary data.</text>
</comment>
<dbReference type="InterPro" id="IPR057161">
    <property type="entry name" value="DUF7839"/>
</dbReference>
<dbReference type="AlphaFoldDB" id="A0A9X1HH22"/>
<proteinExistence type="predicted"/>
<dbReference type="Pfam" id="PF25211">
    <property type="entry name" value="DUF7839"/>
    <property type="match status" value="1"/>
</dbReference>
<evidence type="ECO:0000313" key="3">
    <source>
        <dbReference type="Proteomes" id="UP001139366"/>
    </source>
</evidence>
<feature type="domain" description="DUF7839" evidence="1">
    <location>
        <begin position="2"/>
        <end position="53"/>
    </location>
</feature>
<reference evidence="2 3" key="1">
    <citation type="journal article" date="2023" name="Antonie Van Leeuwenhoek">
        <title>Flavobacterium potami sp. nov., a multi-metal resistance genes harbouring bacterium isolated from shallow river silt.</title>
        <authorList>
            <person name="Li S."/>
            <person name="Mao S."/>
            <person name="Mu W."/>
            <person name="Guo B."/>
            <person name="Li C."/>
            <person name="Zhu Q."/>
            <person name="Hou X."/>
            <person name="Zhao Y."/>
            <person name="Wei S."/>
            <person name="Liu H."/>
            <person name="Liu A."/>
        </authorList>
    </citation>
    <scope>NUCLEOTIDE SEQUENCE [LARGE SCALE GENOMIC DNA]</scope>
    <source>
        <strain evidence="2 3">17A</strain>
    </source>
</reference>
<evidence type="ECO:0000259" key="1">
    <source>
        <dbReference type="Pfam" id="PF25211"/>
    </source>
</evidence>
<organism evidence="2 3">
    <name type="scientific">Flavobacterium potami</name>
    <dbReference type="NCBI Taxonomy" id="2872310"/>
    <lineage>
        <taxon>Bacteria</taxon>
        <taxon>Pseudomonadati</taxon>
        <taxon>Bacteroidota</taxon>
        <taxon>Flavobacteriia</taxon>
        <taxon>Flavobacteriales</taxon>
        <taxon>Flavobacteriaceae</taxon>
        <taxon>Flavobacterium</taxon>
    </lineage>
</organism>
<accession>A0A9X1HH22</accession>
<sequence>VADKLGIEIDFEFATPEATAAAAKRGLNVMVFAVGKMTKSITRRLDSEGIKYVIKDVLNGEASEN</sequence>
<evidence type="ECO:0000313" key="2">
    <source>
        <dbReference type="EMBL" id="MBZ4037864.1"/>
    </source>
</evidence>
<dbReference type="Proteomes" id="UP001139366">
    <property type="component" value="Unassembled WGS sequence"/>
</dbReference>